<dbReference type="InterPro" id="IPR002656">
    <property type="entry name" value="Acyl_transf_3_dom"/>
</dbReference>
<accession>A0A1G7BMI9</accession>
<keyword evidence="1" id="KW-1133">Transmembrane helix</keyword>
<feature type="transmembrane region" description="Helical" evidence="1">
    <location>
        <begin position="215"/>
        <end position="237"/>
    </location>
</feature>
<dbReference type="GO" id="GO:0016747">
    <property type="term" value="F:acyltransferase activity, transferring groups other than amino-acyl groups"/>
    <property type="evidence" value="ECO:0007669"/>
    <property type="project" value="InterPro"/>
</dbReference>
<gene>
    <name evidence="3" type="ORF">SAMN04487779_102623</name>
</gene>
<feature type="transmembrane region" description="Helical" evidence="1">
    <location>
        <begin position="371"/>
        <end position="392"/>
    </location>
</feature>
<dbReference type="RefSeq" id="WP_090664943.1">
    <property type="nucleotide sequence ID" value="NZ_FMZX01000026.1"/>
</dbReference>
<feature type="transmembrane region" description="Helical" evidence="1">
    <location>
        <begin position="243"/>
        <end position="261"/>
    </location>
</feature>
<feature type="transmembrane region" description="Helical" evidence="1">
    <location>
        <begin position="344"/>
        <end position="365"/>
    </location>
</feature>
<dbReference type="Proteomes" id="UP000198925">
    <property type="component" value="Unassembled WGS sequence"/>
</dbReference>
<name>A0A1G7BMI9_9PROT</name>
<feature type="transmembrane region" description="Helical" evidence="1">
    <location>
        <begin position="91"/>
        <end position="119"/>
    </location>
</feature>
<feature type="transmembrane region" description="Helical" evidence="1">
    <location>
        <begin position="273"/>
        <end position="294"/>
    </location>
</feature>
<feature type="transmembrane region" description="Helical" evidence="1">
    <location>
        <begin position="182"/>
        <end position="203"/>
    </location>
</feature>
<evidence type="ECO:0000313" key="4">
    <source>
        <dbReference type="Proteomes" id="UP000198925"/>
    </source>
</evidence>
<dbReference type="EMBL" id="FMZX01000026">
    <property type="protein sequence ID" value="SDE28279.1"/>
    <property type="molecule type" value="Genomic_DNA"/>
</dbReference>
<dbReference type="Pfam" id="PF01757">
    <property type="entry name" value="Acyl_transf_3"/>
    <property type="match status" value="1"/>
</dbReference>
<dbReference type="AlphaFoldDB" id="A0A1G7BMI9"/>
<proteinExistence type="predicted"/>
<feature type="transmembrane region" description="Helical" evidence="1">
    <location>
        <begin position="140"/>
        <end position="162"/>
    </location>
</feature>
<sequence>MTRMPKRPGAAAPSRDDEAVLERLASGGCDRAPGAGGSPLGHAPNAADLSRTIEVARVLLVIGLVFLHYGATPPGWVSPFRGVDPDSPHQVASFVNSAVLFFFFSAVPLLSTISGWLFFRFNEDHPWPALRGRMRARVRSLYAPLVVWNAIFLLALLALRAAGEGASLLRQLNIDFDHAGAMAYANAVLGLTGHPVAFQFWFVRDLFLTALLSPLLWLSLRHAPWLGALVLGGAWTIDWNLVVFFRADVPFFFYLGALARLRGYLPMPGRRATSALVALYVALVLLRASAPLLVDVDAPGAEWLLDLATRAMRPVGVLACWGVCLRIAAAPWSGAVARHGNFAFFLHATHFPLIAAVKLILWHVLPAETDAWLLAHYAASVAVTVLISFGVARSIAAASPRLYTFLAGGRDIRAPSRA</sequence>
<protein>
    <submittedName>
        <fullName evidence="3">Fucose 4-O-acetylase</fullName>
    </submittedName>
</protein>
<feature type="transmembrane region" description="Helical" evidence="1">
    <location>
        <begin position="314"/>
        <end position="332"/>
    </location>
</feature>
<keyword evidence="1" id="KW-0812">Transmembrane</keyword>
<evidence type="ECO:0000256" key="1">
    <source>
        <dbReference type="SAM" id="Phobius"/>
    </source>
</evidence>
<organism evidence="3 4">
    <name type="scientific">Belnapia rosea</name>
    <dbReference type="NCBI Taxonomy" id="938405"/>
    <lineage>
        <taxon>Bacteria</taxon>
        <taxon>Pseudomonadati</taxon>
        <taxon>Pseudomonadota</taxon>
        <taxon>Alphaproteobacteria</taxon>
        <taxon>Acetobacterales</taxon>
        <taxon>Roseomonadaceae</taxon>
        <taxon>Belnapia</taxon>
    </lineage>
</organism>
<feature type="transmembrane region" description="Helical" evidence="1">
    <location>
        <begin position="55"/>
        <end position="71"/>
    </location>
</feature>
<feature type="domain" description="Acyltransferase 3" evidence="2">
    <location>
        <begin position="53"/>
        <end position="392"/>
    </location>
</feature>
<keyword evidence="4" id="KW-1185">Reference proteome</keyword>
<reference evidence="3 4" key="1">
    <citation type="submission" date="2016-10" db="EMBL/GenBank/DDBJ databases">
        <authorList>
            <person name="de Groot N.N."/>
        </authorList>
    </citation>
    <scope>NUCLEOTIDE SEQUENCE [LARGE SCALE GENOMIC DNA]</scope>
    <source>
        <strain evidence="3 4">CPCC 100156</strain>
    </source>
</reference>
<dbReference type="STRING" id="938405.SAMN02927895_04061"/>
<evidence type="ECO:0000259" key="2">
    <source>
        <dbReference type="Pfam" id="PF01757"/>
    </source>
</evidence>
<evidence type="ECO:0000313" key="3">
    <source>
        <dbReference type="EMBL" id="SDE28279.1"/>
    </source>
</evidence>
<keyword evidence="1" id="KW-0472">Membrane</keyword>